<evidence type="ECO:0000313" key="3">
    <source>
        <dbReference type="Proteomes" id="UP001205105"/>
    </source>
</evidence>
<reference evidence="2" key="1">
    <citation type="submission" date="2020-11" db="EMBL/GenBank/DDBJ databases">
        <title>Chlorella ohadii genome sequencing and assembly.</title>
        <authorList>
            <person name="Murik O."/>
            <person name="Treves H."/>
            <person name="Kedem I."/>
            <person name="Shotland Y."/>
            <person name="Kaplan A."/>
        </authorList>
    </citation>
    <scope>NUCLEOTIDE SEQUENCE</scope>
    <source>
        <strain evidence="2">1</strain>
    </source>
</reference>
<name>A0AAD5DWI1_9CHLO</name>
<gene>
    <name evidence="2" type="ORF">COHA_003056</name>
</gene>
<dbReference type="InterPro" id="IPR005135">
    <property type="entry name" value="Endo/exonuclease/phosphatase"/>
</dbReference>
<feature type="domain" description="Endonuclease/exonuclease/phosphatase" evidence="1">
    <location>
        <begin position="33"/>
        <end position="124"/>
    </location>
</feature>
<dbReference type="GO" id="GO:0003824">
    <property type="term" value="F:catalytic activity"/>
    <property type="evidence" value="ECO:0007669"/>
    <property type="project" value="InterPro"/>
</dbReference>
<sequence>MQQAGLTPPGKVFTRDCRPAGFTPPCGETIKLLQWNIERGYQLAGIIEELKAIDADIIALQEVDVGCERSGGADTGLAIAEAMGLNYVFLCEFEELHSPLRDARTQGGGVHGNAILTKFDVSEVAVVRHRWVSLT</sequence>
<keyword evidence="3" id="KW-1185">Reference proteome</keyword>
<dbReference type="SUPFAM" id="SSF56219">
    <property type="entry name" value="DNase I-like"/>
    <property type="match status" value="1"/>
</dbReference>
<dbReference type="InterPro" id="IPR036691">
    <property type="entry name" value="Endo/exonu/phosph_ase_sf"/>
</dbReference>
<accession>A0AAD5DWI1</accession>
<dbReference type="Gene3D" id="3.60.10.10">
    <property type="entry name" value="Endonuclease/exonuclease/phosphatase"/>
    <property type="match status" value="1"/>
</dbReference>
<evidence type="ECO:0000313" key="2">
    <source>
        <dbReference type="EMBL" id="KAI7843360.1"/>
    </source>
</evidence>
<dbReference type="AlphaFoldDB" id="A0AAD5DWI1"/>
<comment type="caution">
    <text evidence="2">The sequence shown here is derived from an EMBL/GenBank/DDBJ whole genome shotgun (WGS) entry which is preliminary data.</text>
</comment>
<dbReference type="Pfam" id="PF03372">
    <property type="entry name" value="Exo_endo_phos"/>
    <property type="match status" value="1"/>
</dbReference>
<organism evidence="2 3">
    <name type="scientific">Chlorella ohadii</name>
    <dbReference type="NCBI Taxonomy" id="2649997"/>
    <lineage>
        <taxon>Eukaryota</taxon>
        <taxon>Viridiplantae</taxon>
        <taxon>Chlorophyta</taxon>
        <taxon>core chlorophytes</taxon>
        <taxon>Trebouxiophyceae</taxon>
        <taxon>Chlorellales</taxon>
        <taxon>Chlorellaceae</taxon>
        <taxon>Chlorella clade</taxon>
        <taxon>Chlorella</taxon>
    </lineage>
</organism>
<dbReference type="Proteomes" id="UP001205105">
    <property type="component" value="Unassembled WGS sequence"/>
</dbReference>
<evidence type="ECO:0000259" key="1">
    <source>
        <dbReference type="Pfam" id="PF03372"/>
    </source>
</evidence>
<dbReference type="EMBL" id="JADXDR010000040">
    <property type="protein sequence ID" value="KAI7843360.1"/>
    <property type="molecule type" value="Genomic_DNA"/>
</dbReference>
<proteinExistence type="predicted"/>
<protein>
    <recommendedName>
        <fullName evidence="1">Endonuclease/exonuclease/phosphatase domain-containing protein</fullName>
    </recommendedName>
</protein>